<accession>A0AA86QC60</accession>
<dbReference type="AlphaFoldDB" id="A0AA86QC60"/>
<dbReference type="Proteomes" id="UP001642409">
    <property type="component" value="Unassembled WGS sequence"/>
</dbReference>
<reference evidence="1" key="1">
    <citation type="submission" date="2023-06" db="EMBL/GenBank/DDBJ databases">
        <authorList>
            <person name="Kurt Z."/>
        </authorList>
    </citation>
    <scope>NUCLEOTIDE SEQUENCE</scope>
</reference>
<name>A0AA86QC60_9EUKA</name>
<gene>
    <name evidence="1" type="ORF">HINF_LOCUS42928</name>
    <name evidence="2" type="ORF">HINF_LOCUS5113</name>
</gene>
<dbReference type="EMBL" id="CATOUU010000865">
    <property type="protein sequence ID" value="CAI9955283.1"/>
    <property type="molecule type" value="Genomic_DNA"/>
</dbReference>
<evidence type="ECO:0000313" key="2">
    <source>
        <dbReference type="EMBL" id="CAL5978966.1"/>
    </source>
</evidence>
<organism evidence="1">
    <name type="scientific">Hexamita inflata</name>
    <dbReference type="NCBI Taxonomy" id="28002"/>
    <lineage>
        <taxon>Eukaryota</taxon>
        <taxon>Metamonada</taxon>
        <taxon>Diplomonadida</taxon>
        <taxon>Hexamitidae</taxon>
        <taxon>Hexamitinae</taxon>
        <taxon>Hexamita</taxon>
    </lineage>
</organism>
<dbReference type="EMBL" id="CAXDID020000010">
    <property type="protein sequence ID" value="CAL5978966.1"/>
    <property type="molecule type" value="Genomic_DNA"/>
</dbReference>
<proteinExistence type="predicted"/>
<evidence type="ECO:0000313" key="1">
    <source>
        <dbReference type="EMBL" id="CAI9955283.1"/>
    </source>
</evidence>
<comment type="caution">
    <text evidence="1">The sequence shown here is derived from an EMBL/GenBank/DDBJ whole genome shotgun (WGS) entry which is preliminary data.</text>
</comment>
<keyword evidence="3" id="KW-1185">Reference proteome</keyword>
<sequence length="183" mass="21847">MVWKIKYEYNGRRCRHRLTRLALIFEHLQNLGVPLKNSTVILQFSLDITFGGHTARALWQLRQSYAYMESYLSWQQMIKYDKYNFQRNLNEPHMQKQQRLQCVRNKFLSFAESGLFSNKVMQEFFESGADLMGVYLEPCRRQQLSEQQTSSLDKIQRLKYTTAETANQARFLPLIFVRAEENK</sequence>
<evidence type="ECO:0000313" key="3">
    <source>
        <dbReference type="Proteomes" id="UP001642409"/>
    </source>
</evidence>
<protein>
    <submittedName>
        <fullName evidence="2">Hypothetical_protein</fullName>
    </submittedName>
</protein>
<reference evidence="2 3" key="2">
    <citation type="submission" date="2024-07" db="EMBL/GenBank/DDBJ databases">
        <authorList>
            <person name="Akdeniz Z."/>
        </authorList>
    </citation>
    <scope>NUCLEOTIDE SEQUENCE [LARGE SCALE GENOMIC DNA]</scope>
</reference>